<accession>A0A0P1IVD0</accession>
<dbReference type="EMBL" id="CYUE01000023">
    <property type="protein sequence ID" value="CUK27549.1"/>
    <property type="molecule type" value="Genomic_DNA"/>
</dbReference>
<sequence length="132" mass="15566">MFADGQVFDATSRAFEFLKKTLESRHIAVFHAHPDWRAVVCGEVLNDRAIFWFGDQRLLHQNRNRAQFRDRSQLFRVLVIRRRNDQSVDVFVGNQVFQRISNIGIWYQFQAGFGHLCIGFKESCYFTAFNKS</sequence>
<reference evidence="2" key="1">
    <citation type="submission" date="2015-09" db="EMBL/GenBank/DDBJ databases">
        <authorList>
            <person name="Rodrigo-Torres Lidia"/>
            <person name="Arahal R.David."/>
        </authorList>
    </citation>
    <scope>NUCLEOTIDE SEQUENCE [LARGE SCALE GENOMIC DNA]</scope>
    <source>
        <strain evidence="2">CECT 5114</strain>
    </source>
</reference>
<evidence type="ECO:0000313" key="1">
    <source>
        <dbReference type="EMBL" id="CUK27549.1"/>
    </source>
</evidence>
<evidence type="ECO:0000313" key="2">
    <source>
        <dbReference type="Proteomes" id="UP000051184"/>
    </source>
</evidence>
<dbReference type="AlphaFoldDB" id="A0A0P1IVD0"/>
<organism evidence="1 2">
    <name type="scientific">Cognatishimia activa</name>
    <dbReference type="NCBI Taxonomy" id="1715691"/>
    <lineage>
        <taxon>Bacteria</taxon>
        <taxon>Pseudomonadati</taxon>
        <taxon>Pseudomonadota</taxon>
        <taxon>Alphaproteobacteria</taxon>
        <taxon>Rhodobacterales</taxon>
        <taxon>Paracoccaceae</taxon>
        <taxon>Cognatishimia</taxon>
    </lineage>
</organism>
<name>A0A0P1IVD0_9RHOB</name>
<gene>
    <name evidence="1" type="ORF">TA5114_03377</name>
</gene>
<proteinExistence type="predicted"/>
<protein>
    <submittedName>
        <fullName evidence="1">Uncharacterized protein</fullName>
    </submittedName>
</protein>
<keyword evidence="2" id="KW-1185">Reference proteome</keyword>
<dbReference type="Proteomes" id="UP000051184">
    <property type="component" value="Unassembled WGS sequence"/>
</dbReference>